<dbReference type="InterPro" id="IPR036523">
    <property type="entry name" value="SurE-like_sf"/>
</dbReference>
<evidence type="ECO:0000313" key="9">
    <source>
        <dbReference type="Proteomes" id="UP000007947"/>
    </source>
</evidence>
<dbReference type="InterPro" id="IPR006311">
    <property type="entry name" value="TAT_signal"/>
</dbReference>
<evidence type="ECO:0000256" key="3">
    <source>
        <dbReference type="ARBA" id="ARBA00012643"/>
    </source>
</evidence>
<comment type="similarity">
    <text evidence="2">Belongs to the SurE nucleotidase family.</text>
</comment>
<dbReference type="PANTHER" id="PTHR30457:SF0">
    <property type="entry name" value="PHOSPHATASE, PUTATIVE (AFU_ORTHOLOGUE AFUA_4G01070)-RELATED"/>
    <property type="match status" value="1"/>
</dbReference>
<dbReference type="Gene3D" id="3.40.1210.10">
    <property type="entry name" value="Survival protein SurE-like phosphatase/nucleotidase"/>
    <property type="match status" value="1"/>
</dbReference>
<evidence type="ECO:0000256" key="4">
    <source>
        <dbReference type="ARBA" id="ARBA00022723"/>
    </source>
</evidence>
<dbReference type="OrthoDB" id="9780815at2"/>
<dbReference type="EMBL" id="AP012204">
    <property type="protein sequence ID" value="BAK33713.1"/>
    <property type="molecule type" value="Genomic_DNA"/>
</dbReference>
<evidence type="ECO:0000313" key="8">
    <source>
        <dbReference type="EMBL" id="BAK33713.1"/>
    </source>
</evidence>
<reference evidence="8 9" key="1">
    <citation type="submission" date="2011-05" db="EMBL/GenBank/DDBJ databases">
        <title>Whole genome sequence of Microlunatus phosphovorus NM-1.</title>
        <authorList>
            <person name="Hosoyama A."/>
            <person name="Sasaki K."/>
            <person name="Harada T."/>
            <person name="Igarashi R."/>
            <person name="Kawakoshi A."/>
            <person name="Sasagawa M."/>
            <person name="Fukada J."/>
            <person name="Nakamura S."/>
            <person name="Katano Y."/>
            <person name="Hanada S."/>
            <person name="Kamagata Y."/>
            <person name="Nakamura N."/>
            <person name="Yamazaki S."/>
            <person name="Fujita N."/>
        </authorList>
    </citation>
    <scope>NUCLEOTIDE SEQUENCE [LARGE SCALE GENOMIC DNA]</scope>
    <source>
        <strain evidence="9">ATCC 700054 / DSM 10555 / JCM 9379 / NBRC 101784 / NCIMB 13414 / VKM Ac-1990 / NM-1</strain>
    </source>
</reference>
<evidence type="ECO:0000256" key="1">
    <source>
        <dbReference type="ARBA" id="ARBA00000815"/>
    </source>
</evidence>
<dbReference type="HOGENOM" id="CLU_784849_0_0_11"/>
<feature type="signal peptide" evidence="6">
    <location>
        <begin position="1"/>
        <end position="32"/>
    </location>
</feature>
<sequence length="353" mass="37417">MPLSPHRRRFARIAAVLILTAALVGGAVSATAHTSKHQSLRGLKILLTNDDSMQDARPNQSDGRGLYEIRKALCAVGADVVVIAPWSVQSGRGTAVTNSGTMQVGTKELGAKYVNDCKDAPSKGLVFGLCVDIAPCSATSPGATPSDTVKFATRGGLHDLANWEGEPDLVVSGSNSGNNVANSVTDSGTVGATIAAIEDDIPAVAFSSASNAAGVFPDSNYAATAEWGARFLIGLRSEGLLKQSKFALNVNYPNIDDDKKAKKAVWASISDGMFAFHYYTRQPDGSYAVAIKLCSGLPTCEVTRPDADKVWVIDKNHITVVPINWDRTYAHSVDGKRELAKVKSFVEKKAPRP</sequence>
<dbReference type="eggNOG" id="COG0496">
    <property type="taxonomic scope" value="Bacteria"/>
</dbReference>
<dbReference type="GO" id="GO:0008253">
    <property type="term" value="F:5'-nucleotidase activity"/>
    <property type="evidence" value="ECO:0007669"/>
    <property type="project" value="UniProtKB-EC"/>
</dbReference>
<dbReference type="AlphaFoldDB" id="F5XL25"/>
<dbReference type="SUPFAM" id="SSF64167">
    <property type="entry name" value="SurE-like"/>
    <property type="match status" value="1"/>
</dbReference>
<name>F5XL25_MICPN</name>
<dbReference type="InterPro" id="IPR002828">
    <property type="entry name" value="SurE-like_Pase/nucleotidase"/>
</dbReference>
<dbReference type="Pfam" id="PF01975">
    <property type="entry name" value="SurE"/>
    <property type="match status" value="1"/>
</dbReference>
<dbReference type="KEGG" id="mph:MLP_06990"/>
<dbReference type="STRING" id="1032480.MLP_06990"/>
<dbReference type="EC" id="3.1.3.5" evidence="3"/>
<keyword evidence="9" id="KW-1185">Reference proteome</keyword>
<proteinExistence type="inferred from homology"/>
<evidence type="ECO:0000259" key="7">
    <source>
        <dbReference type="Pfam" id="PF01975"/>
    </source>
</evidence>
<evidence type="ECO:0000256" key="6">
    <source>
        <dbReference type="SAM" id="SignalP"/>
    </source>
</evidence>
<dbReference type="PANTHER" id="PTHR30457">
    <property type="entry name" value="5'-NUCLEOTIDASE SURE"/>
    <property type="match status" value="1"/>
</dbReference>
<dbReference type="RefSeq" id="WP_013861602.1">
    <property type="nucleotide sequence ID" value="NC_015635.1"/>
</dbReference>
<gene>
    <name evidence="8" type="ordered locus">MLP_06990</name>
</gene>
<dbReference type="PROSITE" id="PS51318">
    <property type="entry name" value="TAT"/>
    <property type="match status" value="1"/>
</dbReference>
<evidence type="ECO:0000256" key="5">
    <source>
        <dbReference type="ARBA" id="ARBA00022801"/>
    </source>
</evidence>
<organism evidence="8 9">
    <name type="scientific">Microlunatus phosphovorus (strain ATCC 700054 / DSM 10555 / JCM 9379 / NBRC 101784 / NCIMB 13414 / VKM Ac-1990 / NM-1)</name>
    <dbReference type="NCBI Taxonomy" id="1032480"/>
    <lineage>
        <taxon>Bacteria</taxon>
        <taxon>Bacillati</taxon>
        <taxon>Actinomycetota</taxon>
        <taxon>Actinomycetes</taxon>
        <taxon>Propionibacteriales</taxon>
        <taxon>Propionibacteriaceae</taxon>
        <taxon>Microlunatus</taxon>
    </lineage>
</organism>
<keyword evidence="5 8" id="KW-0378">Hydrolase</keyword>
<protein>
    <recommendedName>
        <fullName evidence="3">5'-nucleotidase</fullName>
        <ecNumber evidence="3">3.1.3.5</ecNumber>
    </recommendedName>
</protein>
<feature type="domain" description="Survival protein SurE-like phosphatase/nucleotidase" evidence="7">
    <location>
        <begin position="45"/>
        <end position="264"/>
    </location>
</feature>
<evidence type="ECO:0000256" key="2">
    <source>
        <dbReference type="ARBA" id="ARBA00011062"/>
    </source>
</evidence>
<accession>F5XL25</accession>
<keyword evidence="6" id="KW-0732">Signal</keyword>
<comment type="catalytic activity">
    <reaction evidence="1">
        <text>a ribonucleoside 5'-phosphate + H2O = a ribonucleoside + phosphate</text>
        <dbReference type="Rhea" id="RHEA:12484"/>
        <dbReference type="ChEBI" id="CHEBI:15377"/>
        <dbReference type="ChEBI" id="CHEBI:18254"/>
        <dbReference type="ChEBI" id="CHEBI:43474"/>
        <dbReference type="ChEBI" id="CHEBI:58043"/>
        <dbReference type="EC" id="3.1.3.5"/>
    </reaction>
</comment>
<dbReference type="GO" id="GO:0046872">
    <property type="term" value="F:metal ion binding"/>
    <property type="evidence" value="ECO:0007669"/>
    <property type="project" value="UniProtKB-KW"/>
</dbReference>
<keyword evidence="4" id="KW-0479">Metal-binding</keyword>
<feature type="chain" id="PRO_5003335147" description="5'-nucleotidase" evidence="6">
    <location>
        <begin position="33"/>
        <end position="353"/>
    </location>
</feature>
<dbReference type="Proteomes" id="UP000007947">
    <property type="component" value="Chromosome"/>
</dbReference>
<dbReference type="InterPro" id="IPR030048">
    <property type="entry name" value="SurE"/>
</dbReference>